<gene>
    <name evidence="2" type="ORF">EKO04_006866</name>
</gene>
<evidence type="ECO:0000313" key="3">
    <source>
        <dbReference type="Proteomes" id="UP000651452"/>
    </source>
</evidence>
<comment type="caution">
    <text evidence="2">The sequence shown here is derived from an EMBL/GenBank/DDBJ whole genome shotgun (WGS) entry which is preliminary data.</text>
</comment>
<feature type="chain" id="PRO_5034292901" description="Apple domain-containing protein" evidence="1">
    <location>
        <begin position="19"/>
        <end position="445"/>
    </location>
</feature>
<dbReference type="AlphaFoldDB" id="A0A8H7MFZ1"/>
<name>A0A8H7MFZ1_9PLEO</name>
<proteinExistence type="predicted"/>
<keyword evidence="3" id="KW-1185">Reference proteome</keyword>
<dbReference type="OrthoDB" id="5428787at2759"/>
<evidence type="ECO:0000256" key="1">
    <source>
        <dbReference type="SAM" id="SignalP"/>
    </source>
</evidence>
<evidence type="ECO:0000313" key="2">
    <source>
        <dbReference type="EMBL" id="KAF9694929.1"/>
    </source>
</evidence>
<keyword evidence="1" id="KW-0732">Signal</keyword>
<accession>A0A8H7MFZ1</accession>
<dbReference type="Proteomes" id="UP000651452">
    <property type="component" value="Unassembled WGS sequence"/>
</dbReference>
<sequence>MLVPFFIAAIAAIPAVKAQQDVTASVTRCTTRFGMFPAPTGASLNTWYNYATTTNSFAVTTTTQETTTVTPSATTFTDVVNVTSTFFTTTTSVPAAVVVPTAAGFFPLLAILATPAATPIGRYKRGSIESRAEHIHKVKRQTAPGNTAGFIVSPDGSTSNLNRIYPQRVVCRVAVTVNSTTTTIVTGLPKTEVLVPATATAVSTATFSVTETVIEVVARPTTYAACEPNNVVSNVPGFDNEQIYFDRIVFRPTEGYPVANSLVVNTTSAINCCIACQNQPFCAGSFYAPSRMACHLQLTQAAPAPAPPSLPAPSSNSSLSFPTASGAPYPIPGNETLFLYPTASGMVPSGMSTMMPIATPIYTDDDMSILPISEPASTGTPSNPGSGTCSIGSLSLYLGVIRGQNFFPEDVALSFSNGPCGRMSIDFEAVTPETNDVIARRMVSI</sequence>
<organism evidence="2 3">
    <name type="scientific">Ascochyta lentis</name>
    <dbReference type="NCBI Taxonomy" id="205686"/>
    <lineage>
        <taxon>Eukaryota</taxon>
        <taxon>Fungi</taxon>
        <taxon>Dikarya</taxon>
        <taxon>Ascomycota</taxon>
        <taxon>Pezizomycotina</taxon>
        <taxon>Dothideomycetes</taxon>
        <taxon>Pleosporomycetidae</taxon>
        <taxon>Pleosporales</taxon>
        <taxon>Pleosporineae</taxon>
        <taxon>Didymellaceae</taxon>
        <taxon>Ascochyta</taxon>
    </lineage>
</organism>
<reference evidence="2" key="1">
    <citation type="submission" date="2018-12" db="EMBL/GenBank/DDBJ databases">
        <authorList>
            <person name="Syme R.A."/>
            <person name="Farfan-Caceres L."/>
            <person name="Lichtenzveig J."/>
        </authorList>
    </citation>
    <scope>NUCLEOTIDE SEQUENCE</scope>
    <source>
        <strain evidence="2">Al4</strain>
    </source>
</reference>
<dbReference type="EMBL" id="RZGK01000012">
    <property type="protein sequence ID" value="KAF9694929.1"/>
    <property type="molecule type" value="Genomic_DNA"/>
</dbReference>
<protein>
    <recommendedName>
        <fullName evidence="4">Apple domain-containing protein</fullName>
    </recommendedName>
</protein>
<evidence type="ECO:0008006" key="4">
    <source>
        <dbReference type="Google" id="ProtNLM"/>
    </source>
</evidence>
<feature type="signal peptide" evidence="1">
    <location>
        <begin position="1"/>
        <end position="18"/>
    </location>
</feature>
<reference evidence="2" key="2">
    <citation type="submission" date="2020-09" db="EMBL/GenBank/DDBJ databases">
        <title>Reference genome assembly for Australian Ascochyta lentis isolate Al4.</title>
        <authorList>
            <person name="Lee R.C."/>
            <person name="Farfan-Caceres L.M."/>
            <person name="Debler J.W."/>
            <person name="Williams A.H."/>
            <person name="Henares B.M."/>
        </authorList>
    </citation>
    <scope>NUCLEOTIDE SEQUENCE</scope>
    <source>
        <strain evidence="2">Al4</strain>
    </source>
</reference>